<proteinExistence type="predicted"/>
<evidence type="ECO:0000313" key="3">
    <source>
        <dbReference type="EMBL" id="PHT68937.1"/>
    </source>
</evidence>
<comment type="caution">
    <text evidence="3">The sequence shown here is derived from an EMBL/GenBank/DDBJ whole genome shotgun (WGS) entry which is preliminary data.</text>
</comment>
<keyword evidence="4" id="KW-1185">Reference proteome</keyword>
<reference evidence="3 4" key="2">
    <citation type="journal article" date="2017" name="Genome Biol.">
        <title>New reference genome sequences of hot pepper reveal the massive evolution of plant disease-resistance genes by retroduplication.</title>
        <authorList>
            <person name="Kim S."/>
            <person name="Park J."/>
            <person name="Yeom S.I."/>
            <person name="Kim Y.M."/>
            <person name="Seo E."/>
            <person name="Kim K.T."/>
            <person name="Kim M.S."/>
            <person name="Lee J.M."/>
            <person name="Cheong K."/>
            <person name="Shin H.S."/>
            <person name="Kim S.B."/>
            <person name="Han K."/>
            <person name="Lee J."/>
            <person name="Park M."/>
            <person name="Lee H.A."/>
            <person name="Lee H.Y."/>
            <person name="Lee Y."/>
            <person name="Oh S."/>
            <person name="Lee J.H."/>
            <person name="Choi E."/>
            <person name="Choi E."/>
            <person name="Lee S.E."/>
            <person name="Jeon J."/>
            <person name="Kim H."/>
            <person name="Choi G."/>
            <person name="Song H."/>
            <person name="Lee J."/>
            <person name="Lee S.C."/>
            <person name="Kwon J.K."/>
            <person name="Lee H.Y."/>
            <person name="Koo N."/>
            <person name="Hong Y."/>
            <person name="Kim R.W."/>
            <person name="Kang W.H."/>
            <person name="Huh J.H."/>
            <person name="Kang B.C."/>
            <person name="Yang T.J."/>
            <person name="Lee Y.H."/>
            <person name="Bennetzen J.L."/>
            <person name="Choi D."/>
        </authorList>
    </citation>
    <scope>NUCLEOTIDE SEQUENCE [LARGE SCALE GENOMIC DNA]</scope>
    <source>
        <strain evidence="4">cv. CM334</strain>
    </source>
</reference>
<evidence type="ECO:0000256" key="1">
    <source>
        <dbReference type="PROSITE-ProRule" id="PRU00169"/>
    </source>
</evidence>
<gene>
    <name evidence="3" type="ORF">T459_28424</name>
</gene>
<dbReference type="InterPro" id="IPR011006">
    <property type="entry name" value="CheY-like_superfamily"/>
</dbReference>
<dbReference type="PANTHER" id="PTHR43228">
    <property type="entry name" value="TWO-COMPONENT RESPONSE REGULATOR"/>
    <property type="match status" value="1"/>
</dbReference>
<dbReference type="EMBL" id="AYRZ02000011">
    <property type="protein sequence ID" value="PHT68937.1"/>
    <property type="molecule type" value="Genomic_DNA"/>
</dbReference>
<dbReference type="Gramene" id="PHT68937">
    <property type="protein sequence ID" value="PHT68937"/>
    <property type="gene ID" value="T459_28424"/>
</dbReference>
<evidence type="ECO:0000259" key="2">
    <source>
        <dbReference type="PROSITE" id="PS50110"/>
    </source>
</evidence>
<protein>
    <recommendedName>
        <fullName evidence="2">Response regulatory domain-containing protein</fullName>
    </recommendedName>
</protein>
<feature type="domain" description="Response regulatory" evidence="2">
    <location>
        <begin position="24"/>
        <end position="141"/>
    </location>
</feature>
<dbReference type="SMART" id="SM00448">
    <property type="entry name" value="REC"/>
    <property type="match status" value="1"/>
</dbReference>
<dbReference type="STRING" id="4072.A0A2G2YGT6"/>
<sequence length="144" mass="15990">MASSTSSSSSSSKDERKAVHKKLSVLIVENEDIAQTAYILCLQKCGAETLGVRNGAVAVKIHDITQMRFDLILMSSTMPIMDGIEATKKLRSMGITTMIVGMPTRSDNEEYRKEFMEAGLDKCYEQPLTMETFQSLIEKVSNKV</sequence>
<dbReference type="InterPro" id="IPR001789">
    <property type="entry name" value="Sig_transdc_resp-reg_receiver"/>
</dbReference>
<dbReference type="Gene3D" id="3.40.50.2300">
    <property type="match status" value="1"/>
</dbReference>
<dbReference type="Pfam" id="PF00072">
    <property type="entry name" value="Response_reg"/>
    <property type="match status" value="1"/>
</dbReference>
<dbReference type="AlphaFoldDB" id="A0A2G2YGT6"/>
<dbReference type="Proteomes" id="UP000222542">
    <property type="component" value="Unassembled WGS sequence"/>
</dbReference>
<dbReference type="GO" id="GO:0000160">
    <property type="term" value="P:phosphorelay signal transduction system"/>
    <property type="evidence" value="ECO:0007669"/>
    <property type="project" value="InterPro"/>
</dbReference>
<reference evidence="3 4" key="1">
    <citation type="journal article" date="2014" name="Nat. Genet.">
        <title>Genome sequence of the hot pepper provides insights into the evolution of pungency in Capsicum species.</title>
        <authorList>
            <person name="Kim S."/>
            <person name="Park M."/>
            <person name="Yeom S.I."/>
            <person name="Kim Y.M."/>
            <person name="Lee J.M."/>
            <person name="Lee H.A."/>
            <person name="Seo E."/>
            <person name="Choi J."/>
            <person name="Cheong K."/>
            <person name="Kim K.T."/>
            <person name="Jung K."/>
            <person name="Lee G.W."/>
            <person name="Oh S.K."/>
            <person name="Bae C."/>
            <person name="Kim S.B."/>
            <person name="Lee H.Y."/>
            <person name="Kim S.Y."/>
            <person name="Kim M.S."/>
            <person name="Kang B.C."/>
            <person name="Jo Y.D."/>
            <person name="Yang H.B."/>
            <person name="Jeong H.J."/>
            <person name="Kang W.H."/>
            <person name="Kwon J.K."/>
            <person name="Shin C."/>
            <person name="Lim J.Y."/>
            <person name="Park J.H."/>
            <person name="Huh J.H."/>
            <person name="Kim J.S."/>
            <person name="Kim B.D."/>
            <person name="Cohen O."/>
            <person name="Paran I."/>
            <person name="Suh M.C."/>
            <person name="Lee S.B."/>
            <person name="Kim Y.K."/>
            <person name="Shin Y."/>
            <person name="Noh S.J."/>
            <person name="Park J."/>
            <person name="Seo Y.S."/>
            <person name="Kwon S.Y."/>
            <person name="Kim H.A."/>
            <person name="Park J.M."/>
            <person name="Kim H.J."/>
            <person name="Choi S.B."/>
            <person name="Bosland P.W."/>
            <person name="Reeves G."/>
            <person name="Jo S.H."/>
            <person name="Lee B.W."/>
            <person name="Cho H.T."/>
            <person name="Choi H.S."/>
            <person name="Lee M.S."/>
            <person name="Yu Y."/>
            <person name="Do Choi Y."/>
            <person name="Park B.S."/>
            <person name="van Deynze A."/>
            <person name="Ashrafi H."/>
            <person name="Hill T."/>
            <person name="Kim W.T."/>
            <person name="Pai H.S."/>
            <person name="Ahn H.K."/>
            <person name="Yeam I."/>
            <person name="Giovannoni J.J."/>
            <person name="Rose J.K."/>
            <person name="Sorensen I."/>
            <person name="Lee S.J."/>
            <person name="Kim R.W."/>
            <person name="Choi I.Y."/>
            <person name="Choi B.S."/>
            <person name="Lim J.S."/>
            <person name="Lee Y.H."/>
            <person name="Choi D."/>
        </authorList>
    </citation>
    <scope>NUCLEOTIDE SEQUENCE [LARGE SCALE GENOMIC DNA]</scope>
    <source>
        <strain evidence="4">cv. CM334</strain>
    </source>
</reference>
<dbReference type="PANTHER" id="PTHR43228:SF23">
    <property type="entry name" value="TWO-COMPONENT RESPONSE REGULATOR ARR22-LIKE"/>
    <property type="match status" value="1"/>
</dbReference>
<dbReference type="OMA" id="MSSTMPI"/>
<accession>A0A2G2YGT6</accession>
<evidence type="ECO:0000313" key="4">
    <source>
        <dbReference type="Proteomes" id="UP000222542"/>
    </source>
</evidence>
<dbReference type="PROSITE" id="PS50110">
    <property type="entry name" value="RESPONSE_REGULATORY"/>
    <property type="match status" value="1"/>
</dbReference>
<dbReference type="CDD" id="cd17546">
    <property type="entry name" value="REC_hyHK_CKI1_RcsC-like"/>
    <property type="match status" value="1"/>
</dbReference>
<dbReference type="InterPro" id="IPR052048">
    <property type="entry name" value="ST_Response_Regulator"/>
</dbReference>
<organism evidence="3 4">
    <name type="scientific">Capsicum annuum</name>
    <name type="common">Capsicum pepper</name>
    <dbReference type="NCBI Taxonomy" id="4072"/>
    <lineage>
        <taxon>Eukaryota</taxon>
        <taxon>Viridiplantae</taxon>
        <taxon>Streptophyta</taxon>
        <taxon>Embryophyta</taxon>
        <taxon>Tracheophyta</taxon>
        <taxon>Spermatophyta</taxon>
        <taxon>Magnoliopsida</taxon>
        <taxon>eudicotyledons</taxon>
        <taxon>Gunneridae</taxon>
        <taxon>Pentapetalae</taxon>
        <taxon>asterids</taxon>
        <taxon>lamiids</taxon>
        <taxon>Solanales</taxon>
        <taxon>Solanaceae</taxon>
        <taxon>Solanoideae</taxon>
        <taxon>Capsiceae</taxon>
        <taxon>Capsicum</taxon>
    </lineage>
</organism>
<comment type="caution">
    <text evidence="1">Lacks conserved residue(s) required for the propagation of feature annotation.</text>
</comment>
<name>A0A2G2YGT6_CAPAN</name>
<dbReference type="SUPFAM" id="SSF52172">
    <property type="entry name" value="CheY-like"/>
    <property type="match status" value="1"/>
</dbReference>